<dbReference type="Proteomes" id="UP001629246">
    <property type="component" value="Unassembled WGS sequence"/>
</dbReference>
<reference evidence="8 9" key="1">
    <citation type="journal article" date="2024" name="Chem. Sci.">
        <title>Discovery of megapolipeptins by genome mining of a Burkholderiales bacteria collection.</title>
        <authorList>
            <person name="Paulo B.S."/>
            <person name="Recchia M.J.J."/>
            <person name="Lee S."/>
            <person name="Fergusson C.H."/>
            <person name="Romanowski S.B."/>
            <person name="Hernandez A."/>
            <person name="Krull N."/>
            <person name="Liu D.Y."/>
            <person name="Cavanagh H."/>
            <person name="Bos A."/>
            <person name="Gray C.A."/>
            <person name="Murphy B.T."/>
            <person name="Linington R.G."/>
            <person name="Eustaquio A.S."/>
        </authorList>
    </citation>
    <scope>NUCLEOTIDE SEQUENCE [LARGE SCALE GENOMIC DNA]</scope>
    <source>
        <strain evidence="8 9">RL21-008-BIB-A</strain>
    </source>
</reference>
<dbReference type="EMBL" id="JAQQFM010000001">
    <property type="protein sequence ID" value="MFL9922862.1"/>
    <property type="molecule type" value="Genomic_DNA"/>
</dbReference>
<keyword evidence="9" id="KW-1185">Reference proteome</keyword>
<comment type="similarity">
    <text evidence="7">Belongs to the TonB-dependent receptor family.</text>
</comment>
<dbReference type="SUPFAM" id="SSF56935">
    <property type="entry name" value="Porins"/>
    <property type="match status" value="1"/>
</dbReference>
<evidence type="ECO:0000256" key="5">
    <source>
        <dbReference type="ARBA" id="ARBA00023136"/>
    </source>
</evidence>
<evidence type="ECO:0000313" key="9">
    <source>
        <dbReference type="Proteomes" id="UP001629246"/>
    </source>
</evidence>
<keyword evidence="2 7" id="KW-0813">Transport</keyword>
<dbReference type="PROSITE" id="PS52016">
    <property type="entry name" value="TONB_DEPENDENT_REC_3"/>
    <property type="match status" value="1"/>
</dbReference>
<comment type="subcellular location">
    <subcellularLocation>
        <location evidence="1 7">Cell outer membrane</location>
        <topology evidence="1 7">Multi-pass membrane protein</topology>
    </subcellularLocation>
</comment>
<dbReference type="InterPro" id="IPR039426">
    <property type="entry name" value="TonB-dep_rcpt-like"/>
</dbReference>
<name>A0ABW9A5C4_9BURK</name>
<evidence type="ECO:0000256" key="2">
    <source>
        <dbReference type="ARBA" id="ARBA00022448"/>
    </source>
</evidence>
<accession>A0ABW9A5C4</accession>
<evidence type="ECO:0000256" key="4">
    <source>
        <dbReference type="ARBA" id="ARBA00022692"/>
    </source>
</evidence>
<proteinExistence type="inferred from homology"/>
<dbReference type="InterPro" id="IPR036942">
    <property type="entry name" value="Beta-barrel_TonB_sf"/>
</dbReference>
<keyword evidence="6 7" id="KW-0998">Cell outer membrane</keyword>
<evidence type="ECO:0000256" key="3">
    <source>
        <dbReference type="ARBA" id="ARBA00022452"/>
    </source>
</evidence>
<protein>
    <submittedName>
        <fullName evidence="8">TonB-dependent receptor</fullName>
    </submittedName>
</protein>
<sequence>MYSFGYTLPAYLALDAALSYAQGHYRIALNVKNLADRRYYAGGVNNRALTVGDPRTILLSFSYLH</sequence>
<organism evidence="8 9">
    <name type="scientific">Herbaspirillum lusitanum</name>
    <dbReference type="NCBI Taxonomy" id="213312"/>
    <lineage>
        <taxon>Bacteria</taxon>
        <taxon>Pseudomonadati</taxon>
        <taxon>Pseudomonadota</taxon>
        <taxon>Betaproteobacteria</taxon>
        <taxon>Burkholderiales</taxon>
        <taxon>Oxalobacteraceae</taxon>
        <taxon>Herbaspirillum</taxon>
    </lineage>
</organism>
<comment type="caution">
    <text evidence="8">The sequence shown here is derived from an EMBL/GenBank/DDBJ whole genome shotgun (WGS) entry which is preliminary data.</text>
</comment>
<keyword evidence="8" id="KW-0675">Receptor</keyword>
<dbReference type="Gene3D" id="2.40.170.20">
    <property type="entry name" value="TonB-dependent receptor, beta-barrel domain"/>
    <property type="match status" value="1"/>
</dbReference>
<keyword evidence="4 7" id="KW-0812">Transmembrane</keyword>
<evidence type="ECO:0000313" key="8">
    <source>
        <dbReference type="EMBL" id="MFL9922862.1"/>
    </source>
</evidence>
<keyword evidence="3 7" id="KW-1134">Transmembrane beta strand</keyword>
<evidence type="ECO:0000256" key="7">
    <source>
        <dbReference type="PROSITE-ProRule" id="PRU01360"/>
    </source>
</evidence>
<evidence type="ECO:0000256" key="1">
    <source>
        <dbReference type="ARBA" id="ARBA00004571"/>
    </source>
</evidence>
<evidence type="ECO:0000256" key="6">
    <source>
        <dbReference type="ARBA" id="ARBA00023237"/>
    </source>
</evidence>
<keyword evidence="5 7" id="KW-0472">Membrane</keyword>
<gene>
    <name evidence="8" type="ORF">PQR62_01200</name>
</gene>